<sequence>MLMALGMFVFELGSLPYAELERRTDWRFGETPRFGARPASQFLGPGADTIRLSGAVAPGVAGSFSSLRTLRELAGQGESWPLVDGTGRVFGNYRIDAIDDRQTAFLDNGVPRMSDFSIDISRVS</sequence>
<dbReference type="Proteomes" id="UP000249066">
    <property type="component" value="Unassembled WGS sequence"/>
</dbReference>
<proteinExistence type="predicted"/>
<dbReference type="InterPro" id="IPR009734">
    <property type="entry name" value="Myoviridae_GpU"/>
</dbReference>
<name>A0A2W5AGZ3_9SPHN</name>
<gene>
    <name evidence="1" type="ORF">DI623_03140</name>
</gene>
<evidence type="ECO:0000313" key="2">
    <source>
        <dbReference type="Proteomes" id="UP000249066"/>
    </source>
</evidence>
<accession>A0A2W5AGZ3</accession>
<dbReference type="AlphaFoldDB" id="A0A2W5AGZ3"/>
<dbReference type="Pfam" id="PF06995">
    <property type="entry name" value="Phage_P2_GpU"/>
    <property type="match status" value="1"/>
</dbReference>
<comment type="caution">
    <text evidence="1">The sequence shown here is derived from an EMBL/GenBank/DDBJ whole genome shotgun (WGS) entry which is preliminary data.</text>
</comment>
<dbReference type="EMBL" id="QFNN01000008">
    <property type="protein sequence ID" value="PZO91529.1"/>
    <property type="molecule type" value="Genomic_DNA"/>
</dbReference>
<protein>
    <submittedName>
        <fullName evidence="1">Oxidoreductase</fullName>
    </submittedName>
</protein>
<evidence type="ECO:0000313" key="1">
    <source>
        <dbReference type="EMBL" id="PZO91529.1"/>
    </source>
</evidence>
<organism evidence="1 2">
    <name type="scientific">Sphingomonas sanxanigenens</name>
    <dbReference type="NCBI Taxonomy" id="397260"/>
    <lineage>
        <taxon>Bacteria</taxon>
        <taxon>Pseudomonadati</taxon>
        <taxon>Pseudomonadota</taxon>
        <taxon>Alphaproteobacteria</taxon>
        <taxon>Sphingomonadales</taxon>
        <taxon>Sphingomonadaceae</taxon>
        <taxon>Sphingomonas</taxon>
    </lineage>
</organism>
<reference evidence="1 2" key="1">
    <citation type="submission" date="2017-08" db="EMBL/GenBank/DDBJ databases">
        <title>Infants hospitalized years apart are colonized by the same room-sourced microbial strains.</title>
        <authorList>
            <person name="Brooks B."/>
            <person name="Olm M.R."/>
            <person name="Firek B.A."/>
            <person name="Baker R."/>
            <person name="Thomas B.C."/>
            <person name="Morowitz M.J."/>
            <person name="Banfield J.F."/>
        </authorList>
    </citation>
    <scope>NUCLEOTIDE SEQUENCE [LARGE SCALE GENOMIC DNA]</scope>
    <source>
        <strain evidence="1">S2_018_000_R2_101</strain>
    </source>
</reference>